<dbReference type="Pfam" id="PF04082">
    <property type="entry name" value="Fungal_trans"/>
    <property type="match status" value="1"/>
</dbReference>
<dbReference type="AlphaFoldDB" id="A0A6A7BK19"/>
<dbReference type="Proteomes" id="UP000799423">
    <property type="component" value="Unassembled WGS sequence"/>
</dbReference>
<gene>
    <name evidence="3" type="ORF">T440DRAFT_414603</name>
</gene>
<reference evidence="3" key="1">
    <citation type="submission" date="2020-01" db="EMBL/GenBank/DDBJ databases">
        <authorList>
            <consortium name="DOE Joint Genome Institute"/>
            <person name="Haridas S."/>
            <person name="Albert R."/>
            <person name="Binder M."/>
            <person name="Bloem J."/>
            <person name="Labutti K."/>
            <person name="Salamov A."/>
            <person name="Andreopoulos B."/>
            <person name="Baker S.E."/>
            <person name="Barry K."/>
            <person name="Bills G."/>
            <person name="Bluhm B.H."/>
            <person name="Cannon C."/>
            <person name="Castanera R."/>
            <person name="Culley D.E."/>
            <person name="Daum C."/>
            <person name="Ezra D."/>
            <person name="Gonzalez J.B."/>
            <person name="Henrissat B."/>
            <person name="Kuo A."/>
            <person name="Liang C."/>
            <person name="Lipzen A."/>
            <person name="Lutzoni F."/>
            <person name="Magnuson J."/>
            <person name="Mondo S."/>
            <person name="Nolan M."/>
            <person name="Ohm R."/>
            <person name="Pangilinan J."/>
            <person name="Park H.-J."/>
            <person name="Ramirez L."/>
            <person name="Alfaro M."/>
            <person name="Sun H."/>
            <person name="Tritt A."/>
            <person name="Yoshinaga Y."/>
            <person name="Zwiers L.-H."/>
            <person name="Turgeon B.G."/>
            <person name="Goodwin S.B."/>
            <person name="Spatafora J.W."/>
            <person name="Crous P.W."/>
            <person name="Grigoriev I.V."/>
        </authorList>
    </citation>
    <scope>NUCLEOTIDE SEQUENCE</scope>
    <source>
        <strain evidence="3">IPT5</strain>
    </source>
</reference>
<proteinExistence type="predicted"/>
<evidence type="ECO:0000259" key="2">
    <source>
        <dbReference type="SMART" id="SM00906"/>
    </source>
</evidence>
<organism evidence="3 4">
    <name type="scientific">Plenodomus tracheiphilus IPT5</name>
    <dbReference type="NCBI Taxonomy" id="1408161"/>
    <lineage>
        <taxon>Eukaryota</taxon>
        <taxon>Fungi</taxon>
        <taxon>Dikarya</taxon>
        <taxon>Ascomycota</taxon>
        <taxon>Pezizomycotina</taxon>
        <taxon>Dothideomycetes</taxon>
        <taxon>Pleosporomycetidae</taxon>
        <taxon>Pleosporales</taxon>
        <taxon>Pleosporineae</taxon>
        <taxon>Leptosphaeriaceae</taxon>
        <taxon>Plenodomus</taxon>
    </lineage>
</organism>
<dbReference type="PANTHER" id="PTHR31668">
    <property type="entry name" value="GLUCOSE TRANSPORT TRANSCRIPTION REGULATOR RGT1-RELATED-RELATED"/>
    <property type="match status" value="1"/>
</dbReference>
<dbReference type="CDD" id="cd12148">
    <property type="entry name" value="fungal_TF_MHR"/>
    <property type="match status" value="1"/>
</dbReference>
<keyword evidence="1" id="KW-0539">Nucleus</keyword>
<dbReference type="InterPro" id="IPR007219">
    <property type="entry name" value="XnlR_reg_dom"/>
</dbReference>
<evidence type="ECO:0000256" key="1">
    <source>
        <dbReference type="ARBA" id="ARBA00023242"/>
    </source>
</evidence>
<dbReference type="GO" id="GO:0005634">
    <property type="term" value="C:nucleus"/>
    <property type="evidence" value="ECO:0007669"/>
    <property type="project" value="TreeGrafter"/>
</dbReference>
<evidence type="ECO:0000313" key="4">
    <source>
        <dbReference type="Proteomes" id="UP000799423"/>
    </source>
</evidence>
<dbReference type="GO" id="GO:0006351">
    <property type="term" value="P:DNA-templated transcription"/>
    <property type="evidence" value="ECO:0007669"/>
    <property type="project" value="InterPro"/>
</dbReference>
<dbReference type="InterPro" id="IPR050797">
    <property type="entry name" value="Carb_Metab_Trans_Reg"/>
</dbReference>
<dbReference type="PANTHER" id="PTHR31668:SF10">
    <property type="entry name" value="ZN(II)2CYS6 TRANSCRIPTION FACTOR (EUROFUNG)"/>
    <property type="match status" value="1"/>
</dbReference>
<dbReference type="GO" id="GO:0008270">
    <property type="term" value="F:zinc ion binding"/>
    <property type="evidence" value="ECO:0007669"/>
    <property type="project" value="InterPro"/>
</dbReference>
<dbReference type="EMBL" id="MU006290">
    <property type="protein sequence ID" value="KAF2855800.1"/>
    <property type="molecule type" value="Genomic_DNA"/>
</dbReference>
<accession>A0A6A7BK19</accession>
<name>A0A6A7BK19_9PLEO</name>
<dbReference type="OrthoDB" id="3034343at2759"/>
<sequence>MMTPHMAEDITVLKQYLAPHTNDRAPINKDYSHISNARGHPIVYLTVPRERKGFNSAVVPGKVQREIVEQILSPFVEDVKSLFFEHLHPCFPVLDELTFQEMWQKNKESISSTLLCDIYANALQFWSCSDKLRKYARPDVHFIWNQSVAALQDDFMAPTISTIHSALLDLIGRPVIQVNGNIVNTGRIVTLAQSLGLHRNPCSWTITSYEKSVRIRLWWGVLIHDYWSSISHGIPPMINPDYYDVPLPLPGHISDPTRAKSEASFIQLCKLSAILGKVLPSVYGLKPDFGILSRSLRRIDCELDDWVTELPDYLQSRSFAIIASNGASNLWFCFLSVRMLVCRLTYKITLKEPGSISVEAHQYRLANMREASYNLIDFITSLTETHLREFWLPYTSYLLVAATTILLRCTIECGNIDTKKLCVLKLLDFSARLRDADEKGWDLADFCLERCSEPIQKMAEALKISRVSTQGIATDPVATNIVTAHTGRSDQVETDGIEHGSGAIFDFELPLDSVDYPWETLWTTLEGPWSTHI</sequence>
<dbReference type="GO" id="GO:0003677">
    <property type="term" value="F:DNA binding"/>
    <property type="evidence" value="ECO:0007669"/>
    <property type="project" value="InterPro"/>
</dbReference>
<evidence type="ECO:0000313" key="3">
    <source>
        <dbReference type="EMBL" id="KAF2855800.1"/>
    </source>
</evidence>
<keyword evidence="4" id="KW-1185">Reference proteome</keyword>
<protein>
    <recommendedName>
        <fullName evidence="2">Xylanolytic transcriptional activator regulatory domain-containing protein</fullName>
    </recommendedName>
</protein>
<feature type="domain" description="Xylanolytic transcriptional activator regulatory" evidence="2">
    <location>
        <begin position="181"/>
        <end position="256"/>
    </location>
</feature>
<dbReference type="GO" id="GO:0001080">
    <property type="term" value="P:nitrogen catabolite activation of transcription from RNA polymerase II promoter"/>
    <property type="evidence" value="ECO:0007669"/>
    <property type="project" value="TreeGrafter"/>
</dbReference>
<dbReference type="SMART" id="SM00906">
    <property type="entry name" value="Fungal_trans"/>
    <property type="match status" value="1"/>
</dbReference>